<accession>A0ABX6B5M4</accession>
<dbReference type="Gene3D" id="1.10.10.10">
    <property type="entry name" value="Winged helix-like DNA-binding domain superfamily/Winged helix DNA-binding domain"/>
    <property type="match status" value="1"/>
</dbReference>
<evidence type="ECO:0000256" key="3">
    <source>
        <dbReference type="ARBA" id="ARBA00023163"/>
    </source>
</evidence>
<evidence type="ECO:0000256" key="2">
    <source>
        <dbReference type="ARBA" id="ARBA00023125"/>
    </source>
</evidence>
<dbReference type="PANTHER" id="PTHR30136">
    <property type="entry name" value="HELIX-TURN-HELIX TRANSCRIPTIONAL REGULATOR, ICLR FAMILY"/>
    <property type="match status" value="1"/>
</dbReference>
<dbReference type="Pfam" id="PF01614">
    <property type="entry name" value="IclR_C"/>
    <property type="match status" value="1"/>
</dbReference>
<proteinExistence type="predicted"/>
<name>A0ABX6B5M4_9ACTN</name>
<dbReference type="SUPFAM" id="SSF46785">
    <property type="entry name" value="Winged helix' DNA-binding domain"/>
    <property type="match status" value="1"/>
</dbReference>
<feature type="domain" description="HTH iclR-type" evidence="5">
    <location>
        <begin position="11"/>
        <end position="71"/>
    </location>
</feature>
<dbReference type="SMART" id="SM00346">
    <property type="entry name" value="HTH_ICLR"/>
    <property type="match status" value="1"/>
</dbReference>
<dbReference type="GeneID" id="95538844"/>
<dbReference type="InterPro" id="IPR036388">
    <property type="entry name" value="WH-like_DNA-bd_sf"/>
</dbReference>
<dbReference type="InterPro" id="IPR012794">
    <property type="entry name" value="PcaR_PcaU"/>
</dbReference>
<dbReference type="InterPro" id="IPR005471">
    <property type="entry name" value="Tscrpt_reg_IclR_N"/>
</dbReference>
<dbReference type="PROSITE" id="PS51077">
    <property type="entry name" value="HTH_ICLR"/>
    <property type="match status" value="1"/>
</dbReference>
<gene>
    <name evidence="7" type="ORF">CP972_30705</name>
</gene>
<evidence type="ECO:0000259" key="5">
    <source>
        <dbReference type="PROSITE" id="PS51077"/>
    </source>
</evidence>
<feature type="domain" description="IclR-ED" evidence="6">
    <location>
        <begin position="72"/>
        <end position="256"/>
    </location>
</feature>
<dbReference type="Proteomes" id="UP000326041">
    <property type="component" value="Chromosome"/>
</dbReference>
<evidence type="ECO:0000256" key="4">
    <source>
        <dbReference type="SAM" id="MobiDB-lite"/>
    </source>
</evidence>
<dbReference type="InterPro" id="IPR014757">
    <property type="entry name" value="Tscrpt_reg_IclR_C"/>
</dbReference>
<evidence type="ECO:0000313" key="7">
    <source>
        <dbReference type="EMBL" id="QEV09390.1"/>
    </source>
</evidence>
<dbReference type="PROSITE" id="PS51078">
    <property type="entry name" value="ICLR_ED"/>
    <property type="match status" value="1"/>
</dbReference>
<feature type="compositionally biased region" description="Low complexity" evidence="4">
    <location>
        <begin position="288"/>
        <end position="305"/>
    </location>
</feature>
<organism evidence="7 8">
    <name type="scientific">Streptomyces prasinus</name>
    <dbReference type="NCBI Taxonomy" id="67345"/>
    <lineage>
        <taxon>Bacteria</taxon>
        <taxon>Bacillati</taxon>
        <taxon>Actinomycetota</taxon>
        <taxon>Actinomycetes</taxon>
        <taxon>Kitasatosporales</taxon>
        <taxon>Streptomycetaceae</taxon>
        <taxon>Streptomyces</taxon>
    </lineage>
</organism>
<keyword evidence="1" id="KW-0805">Transcription regulation</keyword>
<dbReference type="InterPro" id="IPR029016">
    <property type="entry name" value="GAF-like_dom_sf"/>
</dbReference>
<dbReference type="EMBL" id="CP023697">
    <property type="protein sequence ID" value="QEV09390.1"/>
    <property type="molecule type" value="Genomic_DNA"/>
</dbReference>
<keyword evidence="3" id="KW-0804">Transcription</keyword>
<evidence type="ECO:0000313" key="8">
    <source>
        <dbReference type="Proteomes" id="UP000326041"/>
    </source>
</evidence>
<dbReference type="InterPro" id="IPR036390">
    <property type="entry name" value="WH_DNA-bd_sf"/>
</dbReference>
<dbReference type="SUPFAM" id="SSF55781">
    <property type="entry name" value="GAF domain-like"/>
    <property type="match status" value="1"/>
</dbReference>
<dbReference type="NCBIfam" id="TIGR02431">
    <property type="entry name" value="pcaR_pcaU"/>
    <property type="match status" value="1"/>
</dbReference>
<dbReference type="InterPro" id="IPR050707">
    <property type="entry name" value="HTH_MetabolicPath_Reg"/>
</dbReference>
<sequence>MPAEIRGPHFVQSFERGLAVLRAFDADHQALTLSEVGRACGTTRATARRFLLTLADLGYVHTDGRLFRLTPRVLELGYSYLASSTLPEIAEPHLEQLAAQVRESSSLCVLDGDDIVYVARASTRRIMSASITVGTRFPAHLTSVGRVVLADLPEEELDARLARTDLRPYTSRTLTSASAVRAELRRVGRQGHALVDQELEEGLRSVAAPVRDRDGTVVAGVNIAVHAGRHSVESVRRDLLPHLLGTVARIEADLRITGPARAASHGAGDGAGRGRSTALTSQRGNEESAGPAGPGRRPAGRAGSS</sequence>
<evidence type="ECO:0000259" key="6">
    <source>
        <dbReference type="PROSITE" id="PS51078"/>
    </source>
</evidence>
<keyword evidence="2" id="KW-0238">DNA-binding</keyword>
<dbReference type="Gene3D" id="3.30.450.40">
    <property type="match status" value="1"/>
</dbReference>
<reference evidence="7 8" key="1">
    <citation type="submission" date="2017-09" db="EMBL/GenBank/DDBJ databases">
        <authorList>
            <person name="Lee N."/>
            <person name="Cho B.-K."/>
        </authorList>
    </citation>
    <scope>NUCLEOTIDE SEQUENCE [LARGE SCALE GENOMIC DNA]</scope>
    <source>
        <strain evidence="7 8">ATCC 13879</strain>
    </source>
</reference>
<evidence type="ECO:0000256" key="1">
    <source>
        <dbReference type="ARBA" id="ARBA00023015"/>
    </source>
</evidence>
<keyword evidence="8" id="KW-1185">Reference proteome</keyword>
<dbReference type="Pfam" id="PF09339">
    <property type="entry name" value="HTH_IclR"/>
    <property type="match status" value="1"/>
</dbReference>
<dbReference type="RefSeq" id="WP_150475580.1">
    <property type="nucleotide sequence ID" value="NZ_CP023697.1"/>
</dbReference>
<dbReference type="PANTHER" id="PTHR30136:SF34">
    <property type="entry name" value="TRANSCRIPTIONAL REGULATOR"/>
    <property type="match status" value="1"/>
</dbReference>
<protein>
    <submittedName>
        <fullName evidence="7">IclR family transcriptional regulator</fullName>
    </submittedName>
</protein>
<feature type="region of interest" description="Disordered" evidence="4">
    <location>
        <begin position="261"/>
        <end position="305"/>
    </location>
</feature>